<evidence type="ECO:0000256" key="5">
    <source>
        <dbReference type="ARBA" id="ARBA00022777"/>
    </source>
</evidence>
<dbReference type="SUPFAM" id="SSF47473">
    <property type="entry name" value="EF-hand"/>
    <property type="match status" value="1"/>
</dbReference>
<proteinExistence type="inferred from homology"/>
<keyword evidence="14" id="KW-1185">Reference proteome</keyword>
<dbReference type="Proteomes" id="UP000649617">
    <property type="component" value="Unassembled WGS sequence"/>
</dbReference>
<dbReference type="Gene3D" id="1.10.238.10">
    <property type="entry name" value="EF-hand"/>
    <property type="match status" value="2"/>
</dbReference>
<dbReference type="Gene3D" id="3.30.200.20">
    <property type="entry name" value="Phosphorylase Kinase, domain 1"/>
    <property type="match status" value="1"/>
</dbReference>
<dbReference type="Pfam" id="PF00069">
    <property type="entry name" value="Pkinase"/>
    <property type="match status" value="1"/>
</dbReference>
<evidence type="ECO:0000313" key="14">
    <source>
        <dbReference type="Proteomes" id="UP000649617"/>
    </source>
</evidence>
<dbReference type="InterPro" id="IPR011992">
    <property type="entry name" value="EF-hand-dom_pair"/>
</dbReference>
<evidence type="ECO:0000256" key="8">
    <source>
        <dbReference type="ARBA" id="ARBA00024334"/>
    </source>
</evidence>
<evidence type="ECO:0000256" key="9">
    <source>
        <dbReference type="PROSITE-ProRule" id="PRU10141"/>
    </source>
</evidence>
<dbReference type="InterPro" id="IPR017441">
    <property type="entry name" value="Protein_kinase_ATP_BS"/>
</dbReference>
<dbReference type="PROSITE" id="PS50011">
    <property type="entry name" value="PROTEIN_KINASE_DOM"/>
    <property type="match status" value="1"/>
</dbReference>
<comment type="similarity">
    <text evidence="8">Belongs to the protein kinase superfamily. Ser/Thr protein kinase family. CDPK subfamily.</text>
</comment>
<dbReference type="Gene3D" id="1.10.510.10">
    <property type="entry name" value="Transferase(Phosphotransferase) domain 1"/>
    <property type="match status" value="1"/>
</dbReference>
<dbReference type="PANTHER" id="PTHR24349">
    <property type="entry name" value="SERINE/THREONINE-PROTEIN KINASE"/>
    <property type="match status" value="1"/>
</dbReference>
<protein>
    <submittedName>
        <fullName evidence="13">CPK2 protein</fullName>
    </submittedName>
</protein>
<evidence type="ECO:0000256" key="1">
    <source>
        <dbReference type="ARBA" id="ARBA00001946"/>
    </source>
</evidence>
<keyword evidence="7 9" id="KW-0067">ATP-binding</keyword>
<dbReference type="InterPro" id="IPR000719">
    <property type="entry name" value="Prot_kinase_dom"/>
</dbReference>
<evidence type="ECO:0000259" key="11">
    <source>
        <dbReference type="PROSITE" id="PS50011"/>
    </source>
</evidence>
<dbReference type="InterPro" id="IPR002048">
    <property type="entry name" value="EF_hand_dom"/>
</dbReference>
<keyword evidence="6" id="KW-0106">Calcium</keyword>
<dbReference type="SMART" id="SM00054">
    <property type="entry name" value="EFh"/>
    <property type="match status" value="2"/>
</dbReference>
<accession>A0A812W3Q2</accession>
<keyword evidence="5" id="KW-0418">Kinase</keyword>
<dbReference type="InterPro" id="IPR018247">
    <property type="entry name" value="EF_Hand_1_Ca_BS"/>
</dbReference>
<dbReference type="InterPro" id="IPR011009">
    <property type="entry name" value="Kinase-like_dom_sf"/>
</dbReference>
<feature type="non-terminal residue" evidence="13">
    <location>
        <position position="397"/>
    </location>
</feature>
<comment type="cofactor">
    <cofactor evidence="1">
        <name>Mg(2+)</name>
        <dbReference type="ChEBI" id="CHEBI:18420"/>
    </cofactor>
</comment>
<dbReference type="PROSITE" id="PS50222">
    <property type="entry name" value="EF_HAND_2"/>
    <property type="match status" value="1"/>
</dbReference>
<evidence type="ECO:0000256" key="6">
    <source>
        <dbReference type="ARBA" id="ARBA00022837"/>
    </source>
</evidence>
<dbReference type="SMART" id="SM00220">
    <property type="entry name" value="S_TKc"/>
    <property type="match status" value="1"/>
</dbReference>
<name>A0A812W3Q2_SYMPI</name>
<dbReference type="GO" id="GO:0005524">
    <property type="term" value="F:ATP binding"/>
    <property type="evidence" value="ECO:0007669"/>
    <property type="project" value="UniProtKB-UniRule"/>
</dbReference>
<evidence type="ECO:0000256" key="3">
    <source>
        <dbReference type="ARBA" id="ARBA00022679"/>
    </source>
</evidence>
<dbReference type="SUPFAM" id="SSF56112">
    <property type="entry name" value="Protein kinase-like (PK-like)"/>
    <property type="match status" value="1"/>
</dbReference>
<sequence length="397" mass="45223">VKGRYFTERRLEDDFIVSGTVLGTGCSGAVLAATCRHRPGRYAIKGYDLNYLHPDQKQRLLAELEVFLSLDHPHIARLHSVYESKDQLSLVMECMVDFREDFFISSGLEAVTLDNGRSQSVSYIHSRGVVHRDLKLENFLYDAQGSDFLKLIDFGFSKFFRVSQKMKEAMGTLSYVAPEVLRHRYAKGSCDMWSLGVIVFILLSGEMPFNGRTDYETACKIKAGKYKLHRRQWYSISINARKFIEHLLVVDPKKRIWGCFEFLGYSLEFLAAQVQEGSEKYQEAMRALDILCSRTGDDISYSSFLAAMIASTKLEATKVAAESAFRRFDRDGSGYLSPCKLREVLGEDFDVDQIFKEIDHDQDGKICIDDFVAHLNDVQCAAVEKLLVSYKFVIVRA</sequence>
<evidence type="ECO:0000313" key="13">
    <source>
        <dbReference type="EMBL" id="CAE7661788.1"/>
    </source>
</evidence>
<evidence type="ECO:0000256" key="2">
    <source>
        <dbReference type="ARBA" id="ARBA00022527"/>
    </source>
</evidence>
<dbReference type="OrthoDB" id="40902at2759"/>
<evidence type="ECO:0000256" key="7">
    <source>
        <dbReference type="ARBA" id="ARBA00022840"/>
    </source>
</evidence>
<keyword evidence="3" id="KW-0808">Transferase</keyword>
<organism evidence="13 14">
    <name type="scientific">Symbiodinium pilosum</name>
    <name type="common">Dinoflagellate</name>
    <dbReference type="NCBI Taxonomy" id="2952"/>
    <lineage>
        <taxon>Eukaryota</taxon>
        <taxon>Sar</taxon>
        <taxon>Alveolata</taxon>
        <taxon>Dinophyceae</taxon>
        <taxon>Suessiales</taxon>
        <taxon>Symbiodiniaceae</taxon>
        <taxon>Symbiodinium</taxon>
    </lineage>
</organism>
<keyword evidence="4 9" id="KW-0547">Nucleotide-binding</keyword>
<dbReference type="GO" id="GO:0004674">
    <property type="term" value="F:protein serine/threonine kinase activity"/>
    <property type="evidence" value="ECO:0007669"/>
    <property type="project" value="UniProtKB-KW"/>
</dbReference>
<evidence type="ECO:0000256" key="4">
    <source>
        <dbReference type="ARBA" id="ARBA00022741"/>
    </source>
</evidence>
<evidence type="ECO:0000259" key="12">
    <source>
        <dbReference type="PROSITE" id="PS50222"/>
    </source>
</evidence>
<dbReference type="InterPro" id="IPR050205">
    <property type="entry name" value="CDPK_Ser/Thr_kinases"/>
</dbReference>
<dbReference type="PROSITE" id="PS00108">
    <property type="entry name" value="PROTEIN_KINASE_ST"/>
    <property type="match status" value="1"/>
</dbReference>
<feature type="domain" description="Protein kinase" evidence="11">
    <location>
        <begin position="16"/>
        <end position="270"/>
    </location>
</feature>
<dbReference type="PROSITE" id="PS00018">
    <property type="entry name" value="EF_HAND_1"/>
    <property type="match status" value="1"/>
</dbReference>
<dbReference type="Pfam" id="PF13499">
    <property type="entry name" value="EF-hand_7"/>
    <property type="match status" value="1"/>
</dbReference>
<feature type="binding site" evidence="9">
    <location>
        <position position="45"/>
    </location>
    <ligand>
        <name>ATP</name>
        <dbReference type="ChEBI" id="CHEBI:30616"/>
    </ligand>
</feature>
<dbReference type="PROSITE" id="PS00107">
    <property type="entry name" value="PROTEIN_KINASE_ATP"/>
    <property type="match status" value="1"/>
</dbReference>
<gene>
    <name evidence="13" type="primary">CPK2</name>
    <name evidence="13" type="ORF">SPIL2461_LOCUS17979</name>
</gene>
<evidence type="ECO:0000256" key="10">
    <source>
        <dbReference type="RuleBase" id="RU000304"/>
    </source>
</evidence>
<comment type="caution">
    <text evidence="13">The sequence shown here is derived from an EMBL/GenBank/DDBJ whole genome shotgun (WGS) entry which is preliminary data.</text>
</comment>
<dbReference type="GO" id="GO:0005509">
    <property type="term" value="F:calcium ion binding"/>
    <property type="evidence" value="ECO:0007669"/>
    <property type="project" value="InterPro"/>
</dbReference>
<dbReference type="AlphaFoldDB" id="A0A812W3Q2"/>
<dbReference type="CDD" id="cd00051">
    <property type="entry name" value="EFh"/>
    <property type="match status" value="1"/>
</dbReference>
<feature type="domain" description="EF-hand" evidence="12">
    <location>
        <begin position="346"/>
        <end position="381"/>
    </location>
</feature>
<dbReference type="InterPro" id="IPR008271">
    <property type="entry name" value="Ser/Thr_kinase_AS"/>
</dbReference>
<keyword evidence="2 10" id="KW-0723">Serine/threonine-protein kinase</keyword>
<reference evidence="13" key="1">
    <citation type="submission" date="2021-02" db="EMBL/GenBank/DDBJ databases">
        <authorList>
            <person name="Dougan E. K."/>
            <person name="Rhodes N."/>
            <person name="Thang M."/>
            <person name="Chan C."/>
        </authorList>
    </citation>
    <scope>NUCLEOTIDE SEQUENCE</scope>
</reference>
<dbReference type="EMBL" id="CAJNIZ010043504">
    <property type="protein sequence ID" value="CAE7661788.1"/>
    <property type="molecule type" value="Genomic_DNA"/>
</dbReference>